<dbReference type="Proteomes" id="UP000008988">
    <property type="component" value="Unassembled WGS sequence"/>
</dbReference>
<proteinExistence type="predicted"/>
<comment type="caution">
    <text evidence="1">The sequence shown here is derived from an EMBL/GenBank/DDBJ whole genome shotgun (WGS) entry which is preliminary data.</text>
</comment>
<sequence length="169" mass="19745">MEGKRNHQIIHSSDLFLTLVGNSSGTSSGSFWVQVVRWLRWLQVFVQFEDQWNTSWDVQLSNVSIRDTFQVLNQTSQGVTVSGDHDGLTTQQVLGNDILPVWQQSVNDQSQRFSFWQDIWVNVLVSFITLLREWRRSVDWWRWNIEGSSVGVEFFFTELLQSFSLVLTL</sequence>
<evidence type="ECO:0000313" key="2">
    <source>
        <dbReference type="Proteomes" id="UP000008988"/>
    </source>
</evidence>
<organism evidence="1 2">
    <name type="scientific">Saccharomyces cerevisiae (strain AWRI1631)</name>
    <name type="common">Baker's yeast</name>
    <dbReference type="NCBI Taxonomy" id="545124"/>
    <lineage>
        <taxon>Eukaryota</taxon>
        <taxon>Fungi</taxon>
        <taxon>Dikarya</taxon>
        <taxon>Ascomycota</taxon>
        <taxon>Saccharomycotina</taxon>
        <taxon>Saccharomycetes</taxon>
        <taxon>Saccharomycetales</taxon>
        <taxon>Saccharomycetaceae</taxon>
        <taxon>Saccharomyces</taxon>
    </lineage>
</organism>
<reference evidence="1 2" key="1">
    <citation type="journal article" date="2008" name="FEMS Yeast Res.">
        <title>Comparative genome analysis of a Saccharomyces cerevisiae wine strain.</title>
        <authorList>
            <person name="Borneman A.R."/>
            <person name="Forgan A.H."/>
            <person name="Pretorius I.S."/>
            <person name="Chambers P.J."/>
        </authorList>
    </citation>
    <scope>NUCLEOTIDE SEQUENCE [LARGE SCALE GENOMIC DNA]</scope>
    <source>
        <strain evidence="1 2">AWRI1631</strain>
    </source>
</reference>
<evidence type="ECO:0000313" key="1">
    <source>
        <dbReference type="EMBL" id="EDZ71033.1"/>
    </source>
</evidence>
<gene>
    <name evidence="1" type="ORF">AWRI1631_110750</name>
</gene>
<accession>B5VM11</accession>
<dbReference type="EMBL" id="ABSV01001439">
    <property type="protein sequence ID" value="EDZ71033.1"/>
    <property type="molecule type" value="Genomic_DNA"/>
</dbReference>
<dbReference type="AlphaFoldDB" id="B5VM11"/>
<protein>
    <submittedName>
        <fullName evidence="1">Uncharacterized protein</fullName>
    </submittedName>
</protein>
<name>B5VM11_YEAS6</name>